<feature type="domain" description="CusB-like beta-barrel" evidence="2">
    <location>
        <begin position="245"/>
        <end position="314"/>
    </location>
</feature>
<dbReference type="PROSITE" id="PS51257">
    <property type="entry name" value="PROKAR_LIPOPROTEIN"/>
    <property type="match status" value="1"/>
</dbReference>
<reference evidence="5 6" key="1">
    <citation type="submission" date="2019-11" db="EMBL/GenBank/DDBJ databases">
        <title>Comparative genomics of hydrocarbon-degrading Desulfosarcina strains.</title>
        <authorList>
            <person name="Watanabe M."/>
            <person name="Kojima H."/>
            <person name="Fukui M."/>
        </authorList>
    </citation>
    <scope>NUCLEOTIDE SEQUENCE [LARGE SCALE GENOMIC DNA]</scope>
    <source>
        <strain evidence="5 6">PL12</strain>
    </source>
</reference>
<dbReference type="Gene3D" id="2.40.420.20">
    <property type="match status" value="1"/>
</dbReference>
<keyword evidence="6" id="KW-1185">Reference proteome</keyword>
<dbReference type="Proteomes" id="UP000427906">
    <property type="component" value="Chromosome"/>
</dbReference>
<dbReference type="NCBIfam" id="TIGR01730">
    <property type="entry name" value="RND_mfp"/>
    <property type="match status" value="1"/>
</dbReference>
<evidence type="ECO:0000313" key="6">
    <source>
        <dbReference type="Proteomes" id="UP000427906"/>
    </source>
</evidence>
<dbReference type="GO" id="GO:1990281">
    <property type="term" value="C:efflux pump complex"/>
    <property type="evidence" value="ECO:0007669"/>
    <property type="project" value="TreeGrafter"/>
</dbReference>
<dbReference type="Pfam" id="PF25954">
    <property type="entry name" value="Beta-barrel_RND_2"/>
    <property type="match status" value="1"/>
</dbReference>
<dbReference type="InterPro" id="IPR058649">
    <property type="entry name" value="CzcB_C"/>
</dbReference>
<dbReference type="AlphaFoldDB" id="A0A5K7YJC6"/>
<evidence type="ECO:0000313" key="5">
    <source>
        <dbReference type="EMBL" id="BBO69296.1"/>
    </source>
</evidence>
<dbReference type="PROSITE" id="PS00886">
    <property type="entry name" value="ILVD_EDD_1"/>
    <property type="match status" value="1"/>
</dbReference>
<accession>A0A5K7YJC6</accession>
<evidence type="ECO:0000259" key="2">
    <source>
        <dbReference type="Pfam" id="PF25954"/>
    </source>
</evidence>
<dbReference type="Gene3D" id="2.40.30.170">
    <property type="match status" value="1"/>
</dbReference>
<dbReference type="Gene3D" id="2.40.50.100">
    <property type="match status" value="1"/>
</dbReference>
<dbReference type="Pfam" id="PF25975">
    <property type="entry name" value="CzcB_C"/>
    <property type="match status" value="1"/>
</dbReference>
<dbReference type="EMBL" id="AP021874">
    <property type="protein sequence ID" value="BBO69296.1"/>
    <property type="molecule type" value="Genomic_DNA"/>
</dbReference>
<sequence>MKKNPRFTGWPTGLCIAAAMVLLGGCDKIEPGVFTAVEKAPFSPGRTAAAEVRETDQVYEAVGTVRPRTETRIEARVTGQVLDVRVSPGDPVTKGQLLVSLDSRQMTSRLNQARQALKTAEAGREQARHLLEGARAGFKQARANYDRVRRYFDSQAATAQDLEQAESTFRQAEAGVKRAEEGLAAAKAGILQARAVVDESTISIEYTRILAPEDGVVLKRFVEPGDLALPGKPLLALRTSGAMRLEAYVREGLITRVEPGASLDVDIETLDRLVAATVEEIVPYADPNSRTFLVKASMPPVEGLYPGMFGKLRIPVGRQRIVTMPWAAVRRVGQLELVHVKAGDGWQTRHVKTGVRLGDAVEVLSGLDGSETLGWEVSDNG</sequence>
<dbReference type="Pfam" id="PF25973">
    <property type="entry name" value="BSH_CzcB"/>
    <property type="match status" value="1"/>
</dbReference>
<dbReference type="OrthoDB" id="176710at2"/>
<dbReference type="GO" id="GO:0003824">
    <property type="term" value="F:catalytic activity"/>
    <property type="evidence" value="ECO:0007669"/>
    <property type="project" value="InterPro"/>
</dbReference>
<dbReference type="SUPFAM" id="SSF111369">
    <property type="entry name" value="HlyD-like secretion proteins"/>
    <property type="match status" value="2"/>
</dbReference>
<dbReference type="InterPro" id="IPR058647">
    <property type="entry name" value="BSH_CzcB-like"/>
</dbReference>
<proteinExistence type="inferred from homology"/>
<dbReference type="PANTHER" id="PTHR30469">
    <property type="entry name" value="MULTIDRUG RESISTANCE PROTEIN MDTA"/>
    <property type="match status" value="1"/>
</dbReference>
<dbReference type="KEGG" id="dalk:DSCA_32260"/>
<comment type="similarity">
    <text evidence="1">Belongs to the membrane fusion protein (MFP) (TC 8.A.1) family.</text>
</comment>
<dbReference type="RefSeq" id="WP_155317354.1">
    <property type="nucleotide sequence ID" value="NZ_AP021874.1"/>
</dbReference>
<dbReference type="PANTHER" id="PTHR30469:SF38">
    <property type="entry name" value="HLYD FAMILY SECRETION PROTEIN"/>
    <property type="match status" value="1"/>
</dbReference>
<dbReference type="Gene3D" id="1.10.287.470">
    <property type="entry name" value="Helix hairpin bin"/>
    <property type="match status" value="1"/>
</dbReference>
<dbReference type="InterPro" id="IPR020558">
    <property type="entry name" value="DiOHA_6PGluconate_deHydtase_CS"/>
</dbReference>
<name>A0A5K7YJC6_9BACT</name>
<dbReference type="GO" id="GO:0015562">
    <property type="term" value="F:efflux transmembrane transporter activity"/>
    <property type="evidence" value="ECO:0007669"/>
    <property type="project" value="TreeGrafter"/>
</dbReference>
<feature type="domain" description="CzcB-like C-terminal circularly permuted SH3-like" evidence="4">
    <location>
        <begin position="322"/>
        <end position="371"/>
    </location>
</feature>
<evidence type="ECO:0000256" key="1">
    <source>
        <dbReference type="ARBA" id="ARBA00009477"/>
    </source>
</evidence>
<dbReference type="InterPro" id="IPR006143">
    <property type="entry name" value="RND_pump_MFP"/>
</dbReference>
<evidence type="ECO:0000259" key="3">
    <source>
        <dbReference type="Pfam" id="PF25973"/>
    </source>
</evidence>
<protein>
    <submittedName>
        <fullName evidence="5">Secretion protein HlyD</fullName>
    </submittedName>
</protein>
<feature type="domain" description="CzcB-like barrel-sandwich hybrid" evidence="3">
    <location>
        <begin position="71"/>
        <end position="226"/>
    </location>
</feature>
<evidence type="ECO:0000259" key="4">
    <source>
        <dbReference type="Pfam" id="PF25975"/>
    </source>
</evidence>
<gene>
    <name evidence="5" type="ORF">DSCA_32260</name>
</gene>
<dbReference type="InterPro" id="IPR058792">
    <property type="entry name" value="Beta-barrel_RND_2"/>
</dbReference>
<organism evidence="5 6">
    <name type="scientific">Desulfosarcina alkanivorans</name>
    <dbReference type="NCBI Taxonomy" id="571177"/>
    <lineage>
        <taxon>Bacteria</taxon>
        <taxon>Pseudomonadati</taxon>
        <taxon>Thermodesulfobacteriota</taxon>
        <taxon>Desulfobacteria</taxon>
        <taxon>Desulfobacterales</taxon>
        <taxon>Desulfosarcinaceae</taxon>
        <taxon>Desulfosarcina</taxon>
    </lineage>
</organism>